<keyword evidence="9" id="KW-1185">Reference proteome</keyword>
<dbReference type="EMBL" id="AE013598">
    <property type="protein sequence ID" value="AAW74357.1"/>
    <property type="molecule type" value="Genomic_DNA"/>
</dbReference>
<keyword evidence="4 6" id="KW-1133">Transmembrane helix</keyword>
<feature type="transmembrane region" description="Helical" evidence="6">
    <location>
        <begin position="338"/>
        <end position="357"/>
    </location>
</feature>
<feature type="domain" description="Citrate transporter-like" evidence="7">
    <location>
        <begin position="89"/>
        <end position="462"/>
    </location>
</feature>
<evidence type="ECO:0000256" key="2">
    <source>
        <dbReference type="ARBA" id="ARBA00022448"/>
    </source>
</evidence>
<keyword evidence="2" id="KW-0813">Transport</keyword>
<dbReference type="GO" id="GO:0016020">
    <property type="term" value="C:membrane"/>
    <property type="evidence" value="ECO:0007669"/>
    <property type="project" value="UniProtKB-SubCell"/>
</dbReference>
<protein>
    <submittedName>
        <fullName evidence="8">Mg++/citrate complex transporter</fullName>
    </submittedName>
</protein>
<evidence type="ECO:0000259" key="7">
    <source>
        <dbReference type="Pfam" id="PF03600"/>
    </source>
</evidence>
<dbReference type="Pfam" id="PF03600">
    <property type="entry name" value="CitMHS"/>
    <property type="match status" value="1"/>
</dbReference>
<evidence type="ECO:0000256" key="6">
    <source>
        <dbReference type="SAM" id="Phobius"/>
    </source>
</evidence>
<dbReference type="STRING" id="291331.XOO1103"/>
<proteinExistence type="predicted"/>
<feature type="transmembrane region" description="Helical" evidence="6">
    <location>
        <begin position="369"/>
        <end position="389"/>
    </location>
</feature>
<gene>
    <name evidence="8" type="primary">citM</name>
    <name evidence="8" type="ordered locus">XOO1103</name>
</gene>
<dbReference type="KEGG" id="xoo:XOO1103"/>
<keyword evidence="5 6" id="KW-0472">Membrane</keyword>
<evidence type="ECO:0000313" key="9">
    <source>
        <dbReference type="Proteomes" id="UP000006735"/>
    </source>
</evidence>
<sequence>MRSCIAAVSRKIDVRTSFVRIDAIHRNVGTSARNALFALRSVHALTNAHLPRHRCAPCVALSPNSPPAVRLKGFARMLIALGFGMVITFMYLIMSKRLSPLVALITVPIVFALLGGFGTGINEMMLEGIKKIAPTGVMLMFAILYFGVMIDAGLFDPLVGRILPLVKGDPLKIVMGTAILALLISLDGDGSTTYMITVSAMLPLYQRLGMNALNLTCVTILASGVMNLTPWGGPTARAATALHVDPADVFVPLVPAMVLAIAGILALSWYLGMRERRRLGVVRLPADGNWLDTSLPEDNEALPRVEDTEDMKRPKLLWVNLLLTLALMGALVKGVLPMPVLFMIGFALALMINYPNLAEQRRRLVNHAGNVLSVVSLIFAAGIFTGILSNTGMVEAMSRSFLAVIPDSWGPYLAVITAIVSMPFTFFISNDAFYFGVLPILSEAAGHYGITPVEMARASLAGQPVHLLSPLVPSTYLLVGLAKIDFADHQRFALKWAVLISLLMLGGGLVFGLFPLAR</sequence>
<feature type="transmembrane region" description="Helical" evidence="6">
    <location>
        <begin position="208"/>
        <end position="229"/>
    </location>
</feature>
<evidence type="ECO:0000256" key="3">
    <source>
        <dbReference type="ARBA" id="ARBA00022692"/>
    </source>
</evidence>
<dbReference type="InterPro" id="IPR004680">
    <property type="entry name" value="Cit_transptr-like_dom"/>
</dbReference>
<comment type="subcellular location">
    <subcellularLocation>
        <location evidence="1">Membrane</location>
        <topology evidence="1">Multi-pass membrane protein</topology>
    </subcellularLocation>
</comment>
<reference evidence="8 9" key="1">
    <citation type="journal article" date="2005" name="Nucleic Acids Res.">
        <title>The genome sequence of Xanthomonas oryzae pathovar oryzae KACC10331, the bacterial blight pathogen of rice.</title>
        <authorList>
            <person name="Lee B.M."/>
            <person name="Park Y.J."/>
            <person name="Park D.S."/>
            <person name="Kang H.W."/>
            <person name="Kim J.G."/>
            <person name="Song E.S."/>
            <person name="Park I.C."/>
            <person name="Yoon U.H."/>
            <person name="Hahn J.H."/>
            <person name="Koo B.S."/>
            <person name="Lee G.B."/>
            <person name="Kim H."/>
            <person name="Park H.S."/>
            <person name="Yoon K.O."/>
            <person name="Kim J.H."/>
            <person name="Jung C.H."/>
            <person name="Koh N.H."/>
            <person name="Seo J.S."/>
            <person name="Go S.J."/>
        </authorList>
    </citation>
    <scope>NUCLEOTIDE SEQUENCE [LARGE SCALE GENOMIC DNA]</scope>
    <source>
        <strain evidence="9">KACC10331 / KXO85</strain>
    </source>
</reference>
<evidence type="ECO:0000256" key="1">
    <source>
        <dbReference type="ARBA" id="ARBA00004141"/>
    </source>
</evidence>
<feature type="transmembrane region" description="Helical" evidence="6">
    <location>
        <begin position="409"/>
        <end position="428"/>
    </location>
</feature>
<accession>Q5H3W4</accession>
<dbReference type="GO" id="GO:0015137">
    <property type="term" value="F:citrate transmembrane transporter activity"/>
    <property type="evidence" value="ECO:0007669"/>
    <property type="project" value="InterPro"/>
</dbReference>
<dbReference type="AlphaFoldDB" id="Q5H3W4"/>
<dbReference type="HOGENOM" id="CLU_044454_0_1_6"/>
<feature type="transmembrane region" description="Helical" evidence="6">
    <location>
        <begin position="496"/>
        <end position="517"/>
    </location>
</feature>
<evidence type="ECO:0000256" key="4">
    <source>
        <dbReference type="ARBA" id="ARBA00022989"/>
    </source>
</evidence>
<dbReference type="Proteomes" id="UP000006735">
    <property type="component" value="Chromosome"/>
</dbReference>
<name>Q5H3W4_XANOR</name>
<evidence type="ECO:0000313" key="8">
    <source>
        <dbReference type="EMBL" id="AAW74357.1"/>
    </source>
</evidence>
<feature type="transmembrane region" description="Helical" evidence="6">
    <location>
        <begin position="132"/>
        <end position="150"/>
    </location>
</feature>
<dbReference type="NCBIfam" id="TIGR00784">
    <property type="entry name" value="citMHS"/>
    <property type="match status" value="1"/>
</dbReference>
<evidence type="ECO:0000256" key="5">
    <source>
        <dbReference type="ARBA" id="ARBA00023136"/>
    </source>
</evidence>
<feature type="transmembrane region" description="Helical" evidence="6">
    <location>
        <begin position="100"/>
        <end position="120"/>
    </location>
</feature>
<feature type="transmembrane region" description="Helical" evidence="6">
    <location>
        <begin position="74"/>
        <end position="94"/>
    </location>
</feature>
<feature type="transmembrane region" description="Helical" evidence="6">
    <location>
        <begin position="316"/>
        <end position="332"/>
    </location>
</feature>
<organism evidence="8 9">
    <name type="scientific">Xanthomonas oryzae pv. oryzae (strain KACC10331 / KXO85)</name>
    <dbReference type="NCBI Taxonomy" id="291331"/>
    <lineage>
        <taxon>Bacteria</taxon>
        <taxon>Pseudomonadati</taxon>
        <taxon>Pseudomonadota</taxon>
        <taxon>Gammaproteobacteria</taxon>
        <taxon>Lysobacterales</taxon>
        <taxon>Lysobacteraceae</taxon>
        <taxon>Xanthomonas</taxon>
    </lineage>
</organism>
<keyword evidence="3 6" id="KW-0812">Transmembrane</keyword>
<dbReference type="InterPro" id="IPR014738">
    <property type="entry name" value="Citrate_transporter"/>
</dbReference>
<feature type="transmembrane region" description="Helical" evidence="6">
    <location>
        <begin position="249"/>
        <end position="271"/>
    </location>
</feature>